<evidence type="ECO:0000313" key="2">
    <source>
        <dbReference type="Proteomes" id="UP000235584"/>
    </source>
</evidence>
<keyword evidence="2" id="KW-1185">Reference proteome</keyword>
<sequence>MDLLTLIGDIDENFYQLGLKDREVGKLVHQDVKMMLRTPWNSLNLVIQEVGKAVLKNSLLKNTEQFRHLKHYAEGMGIPVDEAAYVMLIPELVSSMSKWAPGFIKGNLGCSSFMLRNPEGEVVHGRILDFPLQGSYDRYERAISYDLTGMPKMLGFGASGIPYPSITLMTEDGITLALHQKFTNIFNPKGMSIFEYIFALTKVARDKKSAMEFINSHQTITTWCLYMTFKNGEVLACDLHGDKPFINELEVPETGILYFCNHLEDKSLNQRQFLPLGFDQYNLMRESIATKKIHNFLNKKKTQPTEAELIQLMSTPLDQKITSRNFKDYELDNVTSTSLSIMTMNPSAGRALYLGGPAPKIFNTDIIEISDSFGRAKQSPHKLKKAVNFDPEYHTGLHLMMEAQKGFDAHDSQAIYHYLQMAIDHLEHYPERKIAEFYFLIAQYLYESHPQVLANLLGEFKKFEDHLPPYLNDQCLLFIGRLERILKLPPSLEEDKIQTKKLREIYNRELMIPRAVFHVASKGMIVPRIDILDVIYVLTA</sequence>
<proteinExistence type="predicted"/>
<dbReference type="KEGG" id="bsto:C0V70_08805"/>
<dbReference type="Proteomes" id="UP000235584">
    <property type="component" value="Chromosome"/>
</dbReference>
<dbReference type="Gene3D" id="3.60.60.10">
    <property type="entry name" value="Penicillin V Acylase, Chain A"/>
    <property type="match status" value="1"/>
</dbReference>
<dbReference type="RefSeq" id="WP_102243493.1">
    <property type="nucleotide sequence ID" value="NZ_CP025704.1"/>
</dbReference>
<dbReference type="EMBL" id="CP025704">
    <property type="protein sequence ID" value="AUN98202.1"/>
    <property type="molecule type" value="Genomic_DNA"/>
</dbReference>
<gene>
    <name evidence="1" type="ORF">C0V70_08805</name>
</gene>
<organism evidence="1 2">
    <name type="scientific">Bacteriovorax stolpii</name>
    <name type="common">Bdellovibrio stolpii</name>
    <dbReference type="NCBI Taxonomy" id="960"/>
    <lineage>
        <taxon>Bacteria</taxon>
        <taxon>Pseudomonadati</taxon>
        <taxon>Bdellovibrionota</taxon>
        <taxon>Bacteriovoracia</taxon>
        <taxon>Bacteriovoracales</taxon>
        <taxon>Bacteriovoracaceae</taxon>
        <taxon>Bacteriovorax</taxon>
    </lineage>
</organism>
<dbReference type="AlphaFoldDB" id="A0A2K9NRU1"/>
<reference evidence="1 2" key="1">
    <citation type="submission" date="2018-01" db="EMBL/GenBank/DDBJ databases">
        <title>Complete genome sequence of Bacteriovorax stolpii DSM12778.</title>
        <authorList>
            <person name="Tang B."/>
            <person name="Chang J."/>
        </authorList>
    </citation>
    <scope>NUCLEOTIDE SEQUENCE [LARGE SCALE GENOMIC DNA]</scope>
    <source>
        <strain evidence="1 2">DSM 12778</strain>
    </source>
</reference>
<accession>A0A2K9NRU1</accession>
<evidence type="ECO:0000313" key="1">
    <source>
        <dbReference type="EMBL" id="AUN98202.1"/>
    </source>
</evidence>
<protein>
    <submittedName>
        <fullName evidence="1">Uncharacterized protein</fullName>
    </submittedName>
</protein>
<name>A0A2K9NRU1_BACTC</name>